<feature type="compositionally biased region" description="Basic and acidic residues" evidence="1">
    <location>
        <begin position="21"/>
        <end position="41"/>
    </location>
</feature>
<accession>A0A9Q9STR1</accession>
<proteinExistence type="predicted"/>
<dbReference type="EMBL" id="CP017708">
    <property type="protein sequence ID" value="WAN69477.1"/>
    <property type="molecule type" value="Genomic_DNA"/>
</dbReference>
<feature type="region of interest" description="Disordered" evidence="1">
    <location>
        <begin position="21"/>
        <end position="43"/>
    </location>
</feature>
<dbReference type="AlphaFoldDB" id="A0A9Q9STR1"/>
<organism evidence="2">
    <name type="scientific">Moorena producens (strain JHB)</name>
    <dbReference type="NCBI Taxonomy" id="1454205"/>
    <lineage>
        <taxon>Bacteria</taxon>
        <taxon>Bacillati</taxon>
        <taxon>Cyanobacteriota</taxon>
        <taxon>Cyanophyceae</taxon>
        <taxon>Coleofasciculales</taxon>
        <taxon>Coleofasciculaceae</taxon>
        <taxon>Moorena</taxon>
    </lineage>
</organism>
<evidence type="ECO:0000313" key="2">
    <source>
        <dbReference type="EMBL" id="WAN69477.1"/>
    </source>
</evidence>
<reference evidence="2" key="2">
    <citation type="submission" date="2022-10" db="EMBL/GenBank/DDBJ databases">
        <authorList>
            <person name="Ngo T.-E."/>
        </authorList>
    </citation>
    <scope>NUCLEOTIDE SEQUENCE</scope>
    <source>
        <strain evidence="2">JHB</strain>
    </source>
</reference>
<reference evidence="2" key="1">
    <citation type="journal article" date="2017" name="Proc. Natl. Acad. Sci. U.S.A.">
        <title>Comparative genomics uncovers the prolific and distinctive metabolic potential of the cyanobacterial genus Moorea.</title>
        <authorList>
            <person name="Leao T."/>
            <person name="Castelao G."/>
            <person name="Korobeynikov A."/>
            <person name="Monroe E.A."/>
            <person name="Podell S."/>
            <person name="Glukhov E."/>
            <person name="Allen E.E."/>
            <person name="Gerwick W.H."/>
            <person name="Gerwick L."/>
        </authorList>
    </citation>
    <scope>NUCLEOTIDE SEQUENCE</scope>
    <source>
        <strain evidence="2">JHB</strain>
    </source>
</reference>
<gene>
    <name evidence="2" type="ORF">BJP36_35895</name>
</gene>
<protein>
    <submittedName>
        <fullName evidence="2">Uncharacterized protein</fullName>
    </submittedName>
</protein>
<evidence type="ECO:0000256" key="1">
    <source>
        <dbReference type="SAM" id="MobiDB-lite"/>
    </source>
</evidence>
<sequence>MDEDNQALGIRYSATLSVRSQKSEVRSQKSEVRSQKSEVRSQKSAITYVSEFRSDAEVRPVANFILNAEKAPLRSWGGSAVLGVPP</sequence>
<dbReference type="Proteomes" id="UP000176944">
    <property type="component" value="Chromosome"/>
</dbReference>
<name>A0A9Q9STR1_MOOP1</name>